<keyword evidence="2" id="KW-0521">NADP</keyword>
<evidence type="ECO:0000256" key="1">
    <source>
        <dbReference type="ARBA" id="ARBA00006484"/>
    </source>
</evidence>
<comment type="similarity">
    <text evidence="1">Belongs to the short-chain dehydrogenases/reductases (SDR) family.</text>
</comment>
<dbReference type="AlphaFoldDB" id="A0A8H7D6F4"/>
<sequence>MVDRSLQIALVTGGNTGIGYQTVKQLLLKNAKVYLAARSAEKATAAIKRLEEETGKSAIFIQVDLADLPSVRKAADAFLARESKLDLLFNNGGVMTCPVEMLTAQGHDLQFGTNVIGHFFLTELLLPALTKSHQETNVRARILNTSSIGHQMAPGNGIDFVSLKGGPERDAWIKEKRNHHRRLYGESKMGNILVSKYFARTHANVLASCAVHPGGIKTELSRYAMTICAGCIAQLTLALGTLRASGKPSGSYSYPPAPWVPPLFRKAMELNVVRRMGAYTQLWGATMVSPEQINGQVRAPYAHLIVRYKRASDRELEDKVIAYIREQIKGF</sequence>
<dbReference type="Proteomes" id="UP000620124">
    <property type="component" value="Unassembled WGS sequence"/>
</dbReference>
<dbReference type="PRINTS" id="PR00081">
    <property type="entry name" value="GDHRDH"/>
</dbReference>
<dbReference type="Gene3D" id="3.40.50.720">
    <property type="entry name" value="NAD(P)-binding Rossmann-like Domain"/>
    <property type="match status" value="1"/>
</dbReference>
<dbReference type="OrthoDB" id="191139at2759"/>
<keyword evidence="5" id="KW-1185">Reference proteome</keyword>
<gene>
    <name evidence="4" type="ORF">MVEN_00784800</name>
</gene>
<keyword evidence="3" id="KW-0560">Oxidoreductase</keyword>
<comment type="caution">
    <text evidence="4">The sequence shown here is derived from an EMBL/GenBank/DDBJ whole genome shotgun (WGS) entry which is preliminary data.</text>
</comment>
<dbReference type="PANTHER" id="PTHR24320:SF282">
    <property type="entry name" value="WW DOMAIN-CONTAINING OXIDOREDUCTASE"/>
    <property type="match status" value="1"/>
</dbReference>
<evidence type="ECO:0000256" key="3">
    <source>
        <dbReference type="ARBA" id="ARBA00023002"/>
    </source>
</evidence>
<evidence type="ECO:0000313" key="5">
    <source>
        <dbReference type="Proteomes" id="UP000620124"/>
    </source>
</evidence>
<evidence type="ECO:0000313" key="4">
    <source>
        <dbReference type="EMBL" id="KAF7360538.1"/>
    </source>
</evidence>
<organism evidence="4 5">
    <name type="scientific">Mycena venus</name>
    <dbReference type="NCBI Taxonomy" id="2733690"/>
    <lineage>
        <taxon>Eukaryota</taxon>
        <taxon>Fungi</taxon>
        <taxon>Dikarya</taxon>
        <taxon>Basidiomycota</taxon>
        <taxon>Agaricomycotina</taxon>
        <taxon>Agaricomycetes</taxon>
        <taxon>Agaricomycetidae</taxon>
        <taxon>Agaricales</taxon>
        <taxon>Marasmiineae</taxon>
        <taxon>Mycenaceae</taxon>
        <taxon>Mycena</taxon>
    </lineage>
</organism>
<name>A0A8H7D6F4_9AGAR</name>
<dbReference type="SUPFAM" id="SSF51735">
    <property type="entry name" value="NAD(P)-binding Rossmann-fold domains"/>
    <property type="match status" value="1"/>
</dbReference>
<accession>A0A8H7D6F4</accession>
<reference evidence="4" key="1">
    <citation type="submission" date="2020-05" db="EMBL/GenBank/DDBJ databases">
        <title>Mycena genomes resolve the evolution of fungal bioluminescence.</title>
        <authorList>
            <person name="Tsai I.J."/>
        </authorList>
    </citation>
    <scope>NUCLEOTIDE SEQUENCE</scope>
    <source>
        <strain evidence="4">CCC161011</strain>
    </source>
</reference>
<protein>
    <submittedName>
        <fullName evidence="4">Short-chain dehydrogenase/reductase family protein</fullName>
    </submittedName>
</protein>
<proteinExistence type="inferred from homology"/>
<dbReference type="InterPro" id="IPR036291">
    <property type="entry name" value="NAD(P)-bd_dom_sf"/>
</dbReference>
<dbReference type="PANTHER" id="PTHR24320">
    <property type="entry name" value="RETINOL DEHYDROGENASE"/>
    <property type="match status" value="1"/>
</dbReference>
<dbReference type="EMBL" id="JACAZI010000005">
    <property type="protein sequence ID" value="KAF7360538.1"/>
    <property type="molecule type" value="Genomic_DNA"/>
</dbReference>
<dbReference type="InterPro" id="IPR002347">
    <property type="entry name" value="SDR_fam"/>
</dbReference>
<dbReference type="Pfam" id="PF00106">
    <property type="entry name" value="adh_short"/>
    <property type="match status" value="1"/>
</dbReference>
<evidence type="ECO:0000256" key="2">
    <source>
        <dbReference type="ARBA" id="ARBA00022857"/>
    </source>
</evidence>
<dbReference type="GO" id="GO:0016491">
    <property type="term" value="F:oxidoreductase activity"/>
    <property type="evidence" value="ECO:0007669"/>
    <property type="project" value="UniProtKB-KW"/>
</dbReference>